<evidence type="ECO:0000256" key="1">
    <source>
        <dbReference type="ARBA" id="ARBA00023136"/>
    </source>
</evidence>
<protein>
    <recommendedName>
        <fullName evidence="4">Calcineurin-like phosphoesterase domain-containing protein</fullName>
    </recommendedName>
</protein>
<reference evidence="2" key="1">
    <citation type="submission" date="2020-10" db="EMBL/GenBank/DDBJ databases">
        <authorList>
            <person name="Palmer J.M."/>
        </authorList>
    </citation>
    <scope>NUCLEOTIDE SEQUENCE</scope>
    <source>
        <strain evidence="2">UCD 2041</strain>
    </source>
</reference>
<evidence type="ECO:0000313" key="2">
    <source>
        <dbReference type="EMBL" id="QOU19668.1"/>
    </source>
</evidence>
<proteinExistence type="predicted"/>
<dbReference type="Proteomes" id="UP000663131">
    <property type="component" value="Chromosome 6"/>
</dbReference>
<dbReference type="InterPro" id="IPR033308">
    <property type="entry name" value="PGAP5/Cdc1/Ted1"/>
</dbReference>
<dbReference type="SUPFAM" id="SSF56300">
    <property type="entry name" value="Metallo-dependent phosphatases"/>
    <property type="match status" value="1"/>
</dbReference>
<accession>A0A871R7F1</accession>
<dbReference type="GO" id="GO:0006506">
    <property type="term" value="P:GPI anchor biosynthetic process"/>
    <property type="evidence" value="ECO:0007669"/>
    <property type="project" value="InterPro"/>
</dbReference>
<dbReference type="EMBL" id="CP063134">
    <property type="protein sequence ID" value="QOU19668.1"/>
    <property type="molecule type" value="Genomic_DNA"/>
</dbReference>
<dbReference type="GO" id="GO:0016020">
    <property type="term" value="C:membrane"/>
    <property type="evidence" value="ECO:0007669"/>
    <property type="project" value="GOC"/>
</dbReference>
<dbReference type="InterPro" id="IPR029052">
    <property type="entry name" value="Metallo-depent_PP-like"/>
</dbReference>
<evidence type="ECO:0008006" key="4">
    <source>
        <dbReference type="Google" id="ProtNLM"/>
    </source>
</evidence>
<dbReference type="PANTHER" id="PTHR13315:SF1">
    <property type="entry name" value="PROTEIN TED1"/>
    <property type="match status" value="1"/>
</dbReference>
<dbReference type="GO" id="GO:0005783">
    <property type="term" value="C:endoplasmic reticulum"/>
    <property type="evidence" value="ECO:0007669"/>
    <property type="project" value="TreeGrafter"/>
</dbReference>
<reference evidence="2" key="2">
    <citation type="journal article" name="BMC Genomics">
        <title>New genome assemblies reveal patterns of domestication and adaptation across Brettanomyces (Dekkera) species.</title>
        <authorList>
            <person name="Roach M.J."/>
            <person name="Borneman A.R."/>
        </authorList>
    </citation>
    <scope>NUCLEOTIDE SEQUENCE</scope>
    <source>
        <strain evidence="2">UCD 2041</strain>
    </source>
</reference>
<organism evidence="2 3">
    <name type="scientific">Dekkera bruxellensis</name>
    <name type="common">Brettanomyces custersii</name>
    <dbReference type="NCBI Taxonomy" id="5007"/>
    <lineage>
        <taxon>Eukaryota</taxon>
        <taxon>Fungi</taxon>
        <taxon>Dikarya</taxon>
        <taxon>Ascomycota</taxon>
        <taxon>Saccharomycotina</taxon>
        <taxon>Pichiomycetes</taxon>
        <taxon>Pichiales</taxon>
        <taxon>Pichiaceae</taxon>
        <taxon>Brettanomyces</taxon>
    </lineage>
</organism>
<dbReference type="PANTHER" id="PTHR13315">
    <property type="entry name" value="METALLO PHOSPHOESTERASE RELATED"/>
    <property type="match status" value="1"/>
</dbReference>
<dbReference type="Gene3D" id="3.60.21.10">
    <property type="match status" value="1"/>
</dbReference>
<dbReference type="KEGG" id="bbrx:BRETT_003819"/>
<keyword evidence="1" id="KW-0472">Membrane</keyword>
<dbReference type="OrthoDB" id="9984693at2759"/>
<sequence length="488" mass="55043">MLSKWPLFVKAFGWFSTVLSLVSAVLNIYCYTYPSLNPQNCSWAVSDDVASSTAGRWSALGEMLAGIPYFGDLYANSVGRASRHTDDIRMLAIGDPQIDGAWPSTGRRKRLDIYGNDHYLGHIYGVMKRRLQPSHVAVLGDLISCNWVSDSEYFNRTYRYATRLFRRPETPFPGTPGAIDLLQRRGIAENGSQYAAWLKNGVKTRKFEQAGQYAFYDVYNWDGATGEPLFINTTGNHDVGYAGELGYNNMYRYSRFYGLPNYWVEYNTHDGHKSHESHPWRLVVVNSLLLDGPAKHTPLYEAQWQFLRALAAHPFNGSTVLITHVPLHKPEGFCADPPATEYFTRQNCPAWDWDKLGNLRSQTLLSPETSQKLLDAAFANGRPGIILTGHDHKGCITYFARRGTGAASWSASAQKPTNYTAVVKEITVRSIMGEYGGNTGLLTGHFSTLDDEWQFHYTLCPFAIQHVWWASKVTLLLTVFFQTVSYFL</sequence>
<gene>
    <name evidence="2" type="ORF">BRETT_003819</name>
</gene>
<evidence type="ECO:0000313" key="3">
    <source>
        <dbReference type="Proteomes" id="UP000663131"/>
    </source>
</evidence>
<dbReference type="RefSeq" id="XP_041136161.1">
    <property type="nucleotide sequence ID" value="XM_041282322.1"/>
</dbReference>
<dbReference type="AlphaFoldDB" id="A0A871R7F1"/>
<name>A0A871R7F1_DEKBR</name>
<dbReference type="GeneID" id="64575742"/>